<dbReference type="Proteomes" id="UP000335496">
    <property type="component" value="Unassembled WGS sequence"/>
</dbReference>
<evidence type="ECO:0000313" key="8">
    <source>
        <dbReference type="Proteomes" id="UP000283538"/>
    </source>
</evidence>
<sequence>MKQNFAPNAELGELLALLQETVQVCGKHLTDRVICQCTGMSSKTYTALKGAPFQTSCRTIQ</sequence>
<dbReference type="AlphaFoldDB" id="A0A380YI83"/>
<protein>
    <submittedName>
        <fullName evidence="6">Uncharacterized protein</fullName>
    </submittedName>
</protein>
<dbReference type="EMBL" id="VVZX01000015">
    <property type="protein sequence ID" value="KAA5273275.1"/>
    <property type="molecule type" value="Genomic_DNA"/>
</dbReference>
<dbReference type="EMBL" id="JABAGL010000002">
    <property type="protein sequence ID" value="NME84881.1"/>
    <property type="molecule type" value="Genomic_DNA"/>
</dbReference>
<evidence type="ECO:0000313" key="1">
    <source>
        <dbReference type="EMBL" id="KAA5273275.1"/>
    </source>
</evidence>
<reference evidence="2 11" key="5">
    <citation type="submission" date="2020-04" db="EMBL/GenBank/DDBJ databases">
        <authorList>
            <person name="Hitch T.C.A."/>
            <person name="Wylensek D."/>
            <person name="Clavel T."/>
        </authorList>
    </citation>
    <scope>NUCLEOTIDE SEQUENCE [LARGE SCALE GENOMIC DNA]</scope>
    <source>
        <strain evidence="2 11">WCA3-601-WT-5E</strain>
    </source>
</reference>
<dbReference type="Proteomes" id="UP000291917">
    <property type="component" value="Unassembled WGS sequence"/>
</dbReference>
<evidence type="ECO:0000313" key="7">
    <source>
        <dbReference type="Proteomes" id="UP000254424"/>
    </source>
</evidence>
<dbReference type="RefSeq" id="WP_004289556.1">
    <property type="nucleotide sequence ID" value="NZ_CABKNQ010000019.1"/>
</dbReference>
<reference evidence="4 8" key="2">
    <citation type="submission" date="2018-08" db="EMBL/GenBank/DDBJ databases">
        <title>A genome reference for cultivated species of the human gut microbiota.</title>
        <authorList>
            <person name="Zou Y."/>
            <person name="Xue W."/>
            <person name="Luo G."/>
        </authorList>
    </citation>
    <scope>NUCLEOTIDE SEQUENCE [LARGE SCALE GENOMIC DNA]</scope>
    <source>
        <strain evidence="4 8">AM26-26AC</strain>
    </source>
</reference>
<dbReference type="EMBL" id="CP072227">
    <property type="protein sequence ID" value="QUT46048.1"/>
    <property type="molecule type" value="Genomic_DNA"/>
</dbReference>
<evidence type="ECO:0000313" key="4">
    <source>
        <dbReference type="EMBL" id="RHF11628.1"/>
    </source>
</evidence>
<keyword evidence="10" id="KW-1185">Reference proteome</keyword>
<dbReference type="GeneID" id="93070355"/>
<proteinExistence type="predicted"/>
<dbReference type="KEGG" id="beg:INE88_02874"/>
<dbReference type="STRING" id="483216.BACEGG_01257"/>
<evidence type="ECO:0000313" key="10">
    <source>
        <dbReference type="Proteomes" id="UP000335496"/>
    </source>
</evidence>
<evidence type="ECO:0000313" key="5">
    <source>
        <dbReference type="EMBL" id="RYT72811.1"/>
    </source>
</evidence>
<reference evidence="1 10" key="3">
    <citation type="journal article" date="2019" name="Nat. Med.">
        <title>A library of human gut bacterial isolates paired with longitudinal multiomics data enables mechanistic microbiome research.</title>
        <authorList>
            <person name="Poyet M."/>
            <person name="Groussin M."/>
            <person name="Gibbons S.M."/>
            <person name="Avila-Pacheco J."/>
            <person name="Jiang X."/>
            <person name="Kearney S.M."/>
            <person name="Perrotta A.R."/>
            <person name="Berdy B."/>
            <person name="Zhao S."/>
            <person name="Lieberman T.D."/>
            <person name="Swanson P.K."/>
            <person name="Smith M."/>
            <person name="Roesemann S."/>
            <person name="Alexander J.E."/>
            <person name="Rich S.A."/>
            <person name="Livny J."/>
            <person name="Vlamakis H."/>
            <person name="Clish C."/>
            <person name="Bullock K."/>
            <person name="Deik A."/>
            <person name="Scott J."/>
            <person name="Pierce K.A."/>
            <person name="Xavier R.J."/>
            <person name="Alm E.J."/>
        </authorList>
    </citation>
    <scope>NUCLEOTIDE SEQUENCE [LARGE SCALE GENOMIC DNA]</scope>
    <source>
        <strain evidence="1 10">BIOML-A1</strain>
    </source>
</reference>
<dbReference type="Proteomes" id="UP000520291">
    <property type="component" value="Unassembled WGS sequence"/>
</dbReference>
<gene>
    <name evidence="4" type="ORF">DW701_02240</name>
    <name evidence="5" type="ORF">EAJ03_10900</name>
    <name evidence="1" type="ORF">F2Z23_11495</name>
    <name evidence="2" type="ORF">HF841_02395</name>
    <name evidence="3" type="ORF">INE88_02874</name>
    <name evidence="6" type="ORF">NCTC11155_00414</name>
</gene>
<dbReference type="Proteomes" id="UP000254424">
    <property type="component" value="Unassembled WGS sequence"/>
</dbReference>
<organism evidence="6 7">
    <name type="scientific">Bacteroides eggerthii</name>
    <dbReference type="NCBI Taxonomy" id="28111"/>
    <lineage>
        <taxon>Bacteria</taxon>
        <taxon>Pseudomonadati</taxon>
        <taxon>Bacteroidota</taxon>
        <taxon>Bacteroidia</taxon>
        <taxon>Bacteroidales</taxon>
        <taxon>Bacteroidaceae</taxon>
        <taxon>Bacteroides</taxon>
    </lineage>
</organism>
<evidence type="ECO:0000313" key="9">
    <source>
        <dbReference type="Proteomes" id="UP000291917"/>
    </source>
</evidence>
<dbReference type="EMBL" id="QSLA01000002">
    <property type="protein sequence ID" value="RHF11628.1"/>
    <property type="molecule type" value="Genomic_DNA"/>
</dbReference>
<evidence type="ECO:0000313" key="2">
    <source>
        <dbReference type="EMBL" id="NME84881.1"/>
    </source>
</evidence>
<dbReference type="Proteomes" id="UP000283538">
    <property type="component" value="Unassembled WGS sequence"/>
</dbReference>
<reference evidence="6 7" key="1">
    <citation type="submission" date="2018-06" db="EMBL/GenBank/DDBJ databases">
        <authorList>
            <consortium name="Pathogen Informatics"/>
            <person name="Doyle S."/>
        </authorList>
    </citation>
    <scope>NUCLEOTIDE SEQUENCE [LARGE SCALE GENOMIC DNA]</scope>
    <source>
        <strain evidence="6 7">NCTC11155</strain>
    </source>
</reference>
<name>A0A380YI83_9BACE</name>
<accession>A0A380YI83</accession>
<dbReference type="EMBL" id="RCXL01000016">
    <property type="protein sequence ID" value="RYT72811.1"/>
    <property type="molecule type" value="Genomic_DNA"/>
</dbReference>
<dbReference type="OrthoDB" id="9902187at2"/>
<dbReference type="Proteomes" id="UP000679226">
    <property type="component" value="Chromosome"/>
</dbReference>
<reference evidence="5 9" key="4">
    <citation type="journal article" date="2019" name="Science, e1252229">
        <title>Invertible promoters mediate bacterial phase variation, antibiotic resistance, and host adaptation in the gut.</title>
        <authorList>
            <person name="Jiang X."/>
            <person name="Hall A.B."/>
            <person name="Arthur T.D."/>
            <person name="Plichta D.R."/>
            <person name="Covington C.T."/>
            <person name="Poyet M."/>
            <person name="Crothers J."/>
            <person name="Moses P.L."/>
            <person name="Tolonen A.C."/>
            <person name="Vlamakis H."/>
            <person name="Alm E.J."/>
            <person name="Xavier R.J."/>
        </authorList>
    </citation>
    <scope>NUCLEOTIDE SEQUENCE [LARGE SCALE GENOMIC DNA]</scope>
    <source>
        <strain evidence="5">Bj_0095</strain>
        <strain evidence="9">bj_0095</strain>
    </source>
</reference>
<evidence type="ECO:0000313" key="11">
    <source>
        <dbReference type="Proteomes" id="UP000520291"/>
    </source>
</evidence>
<dbReference type="EMBL" id="UFSX01000001">
    <property type="protein sequence ID" value="SUV28464.1"/>
    <property type="molecule type" value="Genomic_DNA"/>
</dbReference>
<reference evidence="3" key="6">
    <citation type="journal article" date="2021" name="PLoS Genet.">
        <title>Mobile Type VI secretion system loci of the gut Bacteroidales display extensive intra-ecosystem transfer, multi-species spread and geographical clustering.</title>
        <authorList>
            <person name="Garcia-Bayona L."/>
            <person name="Coyne M.J."/>
            <person name="Comstock L.E."/>
        </authorList>
    </citation>
    <scope>NUCLEOTIDE SEQUENCE</scope>
    <source>
        <strain evidence="3">CL11T00C20</strain>
    </source>
</reference>
<evidence type="ECO:0000313" key="6">
    <source>
        <dbReference type="EMBL" id="SUV28464.1"/>
    </source>
</evidence>
<evidence type="ECO:0000313" key="3">
    <source>
        <dbReference type="EMBL" id="QUT46048.1"/>
    </source>
</evidence>